<organism evidence="2 3">
    <name type="scientific">Caldovatus aquaticus</name>
    <dbReference type="NCBI Taxonomy" id="2865671"/>
    <lineage>
        <taxon>Bacteria</taxon>
        <taxon>Pseudomonadati</taxon>
        <taxon>Pseudomonadota</taxon>
        <taxon>Alphaproteobacteria</taxon>
        <taxon>Acetobacterales</taxon>
        <taxon>Roseomonadaceae</taxon>
        <taxon>Caldovatus</taxon>
    </lineage>
</organism>
<sequence>MREVSPFRFSVAEKCALAASALAGVGTTLAVVRPGTGWAALAAIPFAASLCFLAVAALRQRGRRAVRESPPRMLVAPDKARVPVALRWSETVPTA</sequence>
<keyword evidence="1" id="KW-0812">Transmembrane</keyword>
<dbReference type="EMBL" id="JAHZUY010000006">
    <property type="protein sequence ID" value="MBW8268672.1"/>
    <property type="molecule type" value="Genomic_DNA"/>
</dbReference>
<dbReference type="Proteomes" id="UP001519924">
    <property type="component" value="Unassembled WGS sequence"/>
</dbReference>
<accession>A0ABS7F129</accession>
<keyword evidence="1" id="KW-1133">Transmembrane helix</keyword>
<name>A0ABS7F129_9PROT</name>
<evidence type="ECO:0000313" key="2">
    <source>
        <dbReference type="EMBL" id="MBW8268672.1"/>
    </source>
</evidence>
<evidence type="ECO:0000256" key="1">
    <source>
        <dbReference type="SAM" id="Phobius"/>
    </source>
</evidence>
<evidence type="ECO:0000313" key="3">
    <source>
        <dbReference type="Proteomes" id="UP001519924"/>
    </source>
</evidence>
<dbReference type="RefSeq" id="WP_220116181.1">
    <property type="nucleotide sequence ID" value="NZ_JAHZUY010000006.1"/>
</dbReference>
<keyword evidence="1" id="KW-0472">Membrane</keyword>
<keyword evidence="3" id="KW-1185">Reference proteome</keyword>
<gene>
    <name evidence="2" type="ORF">K1J50_04155</name>
</gene>
<comment type="caution">
    <text evidence="2">The sequence shown here is derived from an EMBL/GenBank/DDBJ whole genome shotgun (WGS) entry which is preliminary data.</text>
</comment>
<reference evidence="2 3" key="1">
    <citation type="submission" date="2021-08" db="EMBL/GenBank/DDBJ databases">
        <title>Caldovatus sediminis gen. nov., sp. nov., a moderately thermophilic bacterium isolated from a hot spring.</title>
        <authorList>
            <person name="Hu C.-J."/>
            <person name="Li W.-J."/>
            <person name="Xian W.-D."/>
        </authorList>
    </citation>
    <scope>NUCLEOTIDE SEQUENCE [LARGE SCALE GENOMIC DNA]</scope>
    <source>
        <strain evidence="2 3">SYSU G05006</strain>
    </source>
</reference>
<protein>
    <submittedName>
        <fullName evidence="2">Uncharacterized protein</fullName>
    </submittedName>
</protein>
<proteinExistence type="predicted"/>
<feature type="transmembrane region" description="Helical" evidence="1">
    <location>
        <begin position="40"/>
        <end position="58"/>
    </location>
</feature>